<feature type="compositionally biased region" description="Pro residues" evidence="1">
    <location>
        <begin position="97"/>
        <end position="115"/>
    </location>
</feature>
<dbReference type="PANTHER" id="PTHR46579">
    <property type="entry name" value="F5/8 TYPE C DOMAIN-CONTAINING PROTEIN-RELATED"/>
    <property type="match status" value="1"/>
</dbReference>
<keyword evidence="3" id="KW-1185">Reference proteome</keyword>
<gene>
    <name evidence="2" type="ORF">V5O48_010665</name>
</gene>
<evidence type="ECO:0000313" key="2">
    <source>
        <dbReference type="EMBL" id="KAL0571300.1"/>
    </source>
</evidence>
<accession>A0ABR3F7S6</accession>
<dbReference type="EMBL" id="JBAHYK010000790">
    <property type="protein sequence ID" value="KAL0571300.1"/>
    <property type="molecule type" value="Genomic_DNA"/>
</dbReference>
<dbReference type="PANTHER" id="PTHR46579:SF1">
    <property type="entry name" value="F5_8 TYPE C DOMAIN-CONTAINING PROTEIN"/>
    <property type="match status" value="1"/>
</dbReference>
<dbReference type="Proteomes" id="UP001465976">
    <property type="component" value="Unassembled WGS sequence"/>
</dbReference>
<feature type="compositionally biased region" description="Acidic residues" evidence="1">
    <location>
        <begin position="1015"/>
        <end position="1033"/>
    </location>
</feature>
<evidence type="ECO:0000313" key="3">
    <source>
        <dbReference type="Proteomes" id="UP001465976"/>
    </source>
</evidence>
<protein>
    <submittedName>
        <fullName evidence="2">Uncharacterized protein</fullName>
    </submittedName>
</protein>
<organism evidence="2 3">
    <name type="scientific">Marasmius crinis-equi</name>
    <dbReference type="NCBI Taxonomy" id="585013"/>
    <lineage>
        <taxon>Eukaryota</taxon>
        <taxon>Fungi</taxon>
        <taxon>Dikarya</taxon>
        <taxon>Basidiomycota</taxon>
        <taxon>Agaricomycotina</taxon>
        <taxon>Agaricomycetes</taxon>
        <taxon>Agaricomycetidae</taxon>
        <taxon>Agaricales</taxon>
        <taxon>Marasmiineae</taxon>
        <taxon>Marasmiaceae</taxon>
        <taxon>Marasmius</taxon>
    </lineage>
</organism>
<proteinExistence type="predicted"/>
<reference evidence="2 3" key="1">
    <citation type="submission" date="2024-02" db="EMBL/GenBank/DDBJ databases">
        <title>A draft genome for the cacao thread blight pathogen Marasmius crinis-equi.</title>
        <authorList>
            <person name="Cohen S.P."/>
            <person name="Baruah I.K."/>
            <person name="Amoako-Attah I."/>
            <person name="Bukari Y."/>
            <person name="Meinhardt L.W."/>
            <person name="Bailey B.A."/>
        </authorList>
    </citation>
    <scope>NUCLEOTIDE SEQUENCE [LARGE SCALE GENOMIC DNA]</scope>
    <source>
        <strain evidence="2 3">GH-76</strain>
    </source>
</reference>
<feature type="compositionally biased region" description="Low complexity" evidence="1">
    <location>
        <begin position="1"/>
        <end position="15"/>
    </location>
</feature>
<feature type="region of interest" description="Disordered" evidence="1">
    <location>
        <begin position="1"/>
        <end position="135"/>
    </location>
</feature>
<feature type="compositionally biased region" description="Polar residues" evidence="1">
    <location>
        <begin position="118"/>
        <end position="127"/>
    </location>
</feature>
<feature type="compositionally biased region" description="Low complexity" evidence="1">
    <location>
        <begin position="82"/>
        <end position="91"/>
    </location>
</feature>
<sequence>MATRSGRSISLSGRSNTAPYAITPDQNNLQEVRHPNASESPNPSRPAATPPSQVRVATRQRSATQSGTDRVRSIPRRNTIAGSSSLPSGSRSRPRPRPPPPLPLPLPLPPLPAPIPDSNASETTEINAQPRRPRPPLPILPAYLLSACTSDVPEVQTNAEFIKYLSEATMEQSGLSKEQVYRIRNPKPPPLEYAQDVAFIHCARDYHTASSARKYKEHEDAYRARHPEETYYSHHTIEKMIGELTGVVPLRFDMCPDSHIAYTGKYKDLDECTYCPKSRWDPDKLRQGKQVPARQFVTIPVGFVLQALFGSDETAKAMRYFVEQLEALADQADESGCLPRYYDTCCGEEFRNMYADGRIQVGDVILQMSIDGAQLFRDKASDCWIYMFVVHNLSPDYRYKKRFVIPGGFVPGPNHPKNIESFVFPGLYHIAALQKEGFSYWDASLAAKVTQSWIWLALETADGPAMADIAGTVGHHGKFGCRRFCPMPTRHRERDGHYYPVMQQPGNGYSVRDCSHNDVTFSDLSKFRETSSQCYYENLQLLCSSRNANQHAANRLETGLVKPSILLGVPLTIDTPGMFTLDIMHLLDLNDPDLFISLWQKKLKSYGSDEGRESWDWGVLIGEDWEVHGEQVALSTAYIPAPFGRATRDPAQKINSGYKAWEFGTWMYCVAPAFLRHILPEKYWRNYCMLVRGIRLAKQYTISREEMIELHRLLLTFVKDFETLYVQRNPDRLHFVRQSIHVLTHLGPEIFRLGPLTCYAQWVMETLIGNLGQEIGSLVDPDMNIANRGLVRAQMIALYATVPEIVPESDRLSAKRLPRHAVDLGEGYVFLPRKDSATRAITTHEQDALATYWTQQGWPNAGKFCNYVRRRGKLLLPNDQKVRSVWNEELSKRKDRRRSTIAKFYENGKVYYGEVQYYFLLCFPEQSYPLAMVSVFSEPDQDLLEKSYKTVYLCRYQGQGAMKVIGVKQIKALVGMVPDFRISAEKTTITPPDLYFLVEKPSLQGQEFFGLGDVGEQEDDDDDDDELDAEQPGETDAVGR</sequence>
<evidence type="ECO:0000256" key="1">
    <source>
        <dbReference type="SAM" id="MobiDB-lite"/>
    </source>
</evidence>
<feature type="region of interest" description="Disordered" evidence="1">
    <location>
        <begin position="1009"/>
        <end position="1040"/>
    </location>
</feature>
<comment type="caution">
    <text evidence="2">The sequence shown here is derived from an EMBL/GenBank/DDBJ whole genome shotgun (WGS) entry which is preliminary data.</text>
</comment>
<feature type="compositionally biased region" description="Polar residues" evidence="1">
    <location>
        <begin position="59"/>
        <end position="68"/>
    </location>
</feature>
<name>A0ABR3F7S6_9AGAR</name>